<evidence type="ECO:0000313" key="1">
    <source>
        <dbReference type="EMBL" id="XCN71963.1"/>
    </source>
</evidence>
<gene>
    <name evidence="1" type="ORF">Q3M24_16865</name>
</gene>
<dbReference type="KEGG" id="eaj:Q3M24_16865"/>
<proteinExistence type="predicted"/>
<accession>A0AAU8LS38</accession>
<reference evidence="1" key="1">
    <citation type="journal article" date="2024" name="Syst. Appl. Microbiol.">
        <title>First single-strain enrichments of Electrothrix cable bacteria, description of E. aestuarii sp. nov. and E. rattekaaiensis sp. nov., and proposal of a cable bacteria taxonomy following the rules of the SeqCode.</title>
        <authorList>
            <person name="Plum-Jensen L.E."/>
            <person name="Schramm A."/>
            <person name="Marshall I.P.G."/>
        </authorList>
    </citation>
    <scope>NUCLEOTIDE SEQUENCE</scope>
    <source>
        <strain evidence="1">Rat1</strain>
    </source>
</reference>
<reference evidence="1" key="2">
    <citation type="submission" date="2024-06" db="EMBL/GenBank/DDBJ databases">
        <authorList>
            <person name="Plum-Jensen L.E."/>
            <person name="Schramm A."/>
            <person name="Marshall I.P.G."/>
        </authorList>
    </citation>
    <scope>NUCLEOTIDE SEQUENCE</scope>
    <source>
        <strain evidence="1">Rat1</strain>
    </source>
</reference>
<protein>
    <submittedName>
        <fullName evidence="1">Uncharacterized protein</fullName>
    </submittedName>
</protein>
<organism evidence="1">
    <name type="scientific">Candidatus Electrothrix aestuarii</name>
    <dbReference type="NCBI Taxonomy" id="3062594"/>
    <lineage>
        <taxon>Bacteria</taxon>
        <taxon>Pseudomonadati</taxon>
        <taxon>Thermodesulfobacteriota</taxon>
        <taxon>Desulfobulbia</taxon>
        <taxon>Desulfobulbales</taxon>
        <taxon>Desulfobulbaceae</taxon>
        <taxon>Candidatus Electrothrix</taxon>
    </lineage>
</organism>
<dbReference type="EMBL" id="CP159373">
    <property type="protein sequence ID" value="XCN71963.1"/>
    <property type="molecule type" value="Genomic_DNA"/>
</dbReference>
<name>A0AAU8LS38_9BACT</name>
<dbReference type="AlphaFoldDB" id="A0AAU8LS38"/>
<sequence>MLPKNMPVSSLVLCPALKHRAMIDSPFGTLVPGHLAPEGRPEIAHCFNGGRKG</sequence>